<dbReference type="InterPro" id="IPR002677">
    <property type="entry name" value="Ribosomal_bL32"/>
</dbReference>
<evidence type="ECO:0000313" key="7">
    <source>
        <dbReference type="EMBL" id="OGD67415.1"/>
    </source>
</evidence>
<protein>
    <recommendedName>
        <fullName evidence="4 5">Large ribosomal subunit protein bL32</fullName>
    </recommendedName>
</protein>
<feature type="compositionally biased region" description="Basic and acidic residues" evidence="6">
    <location>
        <begin position="72"/>
        <end position="90"/>
    </location>
</feature>
<evidence type="ECO:0000256" key="1">
    <source>
        <dbReference type="ARBA" id="ARBA00008560"/>
    </source>
</evidence>
<evidence type="ECO:0000313" key="8">
    <source>
        <dbReference type="Proteomes" id="UP000179003"/>
    </source>
</evidence>
<dbReference type="Pfam" id="PF01783">
    <property type="entry name" value="Ribosomal_L32p"/>
    <property type="match status" value="1"/>
</dbReference>
<evidence type="ECO:0000256" key="2">
    <source>
        <dbReference type="ARBA" id="ARBA00022980"/>
    </source>
</evidence>
<dbReference type="STRING" id="1797582.A2442_02825"/>
<gene>
    <name evidence="5" type="primary">rpmF</name>
    <name evidence="7" type="ORF">A2442_02825</name>
</gene>
<dbReference type="GO" id="GO:0015934">
    <property type="term" value="C:large ribosomal subunit"/>
    <property type="evidence" value="ECO:0007669"/>
    <property type="project" value="InterPro"/>
</dbReference>
<feature type="region of interest" description="Disordered" evidence="6">
    <location>
        <begin position="72"/>
        <end position="100"/>
    </location>
</feature>
<proteinExistence type="inferred from homology"/>
<dbReference type="GO" id="GO:0003735">
    <property type="term" value="F:structural constituent of ribosome"/>
    <property type="evidence" value="ECO:0007669"/>
    <property type="project" value="InterPro"/>
</dbReference>
<organism evidence="7 8">
    <name type="scientific">Candidatus Campbellbacteria bacterium RIFOXYC2_FULL_35_25</name>
    <dbReference type="NCBI Taxonomy" id="1797582"/>
    <lineage>
        <taxon>Bacteria</taxon>
        <taxon>Candidatus Campbelliibacteriota</taxon>
    </lineage>
</organism>
<evidence type="ECO:0000256" key="4">
    <source>
        <dbReference type="ARBA" id="ARBA00035178"/>
    </source>
</evidence>
<dbReference type="GO" id="GO:0006412">
    <property type="term" value="P:translation"/>
    <property type="evidence" value="ECO:0007669"/>
    <property type="project" value="UniProtKB-UniRule"/>
</dbReference>
<reference evidence="7 8" key="1">
    <citation type="journal article" date="2016" name="Nat. Commun.">
        <title>Thousands of microbial genomes shed light on interconnected biogeochemical processes in an aquifer system.</title>
        <authorList>
            <person name="Anantharaman K."/>
            <person name="Brown C.T."/>
            <person name="Hug L.A."/>
            <person name="Sharon I."/>
            <person name="Castelle C.J."/>
            <person name="Probst A.J."/>
            <person name="Thomas B.C."/>
            <person name="Singh A."/>
            <person name="Wilkins M.J."/>
            <person name="Karaoz U."/>
            <person name="Brodie E.L."/>
            <person name="Williams K.H."/>
            <person name="Hubbard S.S."/>
            <person name="Banfield J.F."/>
        </authorList>
    </citation>
    <scope>NUCLEOTIDE SEQUENCE [LARGE SCALE GENOMIC DNA]</scope>
</reference>
<evidence type="ECO:0000256" key="3">
    <source>
        <dbReference type="ARBA" id="ARBA00023274"/>
    </source>
</evidence>
<dbReference type="AlphaFoldDB" id="A0A1F5EJ58"/>
<keyword evidence="3 5" id="KW-0687">Ribonucleoprotein</keyword>
<dbReference type="NCBIfam" id="TIGR01031">
    <property type="entry name" value="rpmF_bact"/>
    <property type="match status" value="1"/>
</dbReference>
<dbReference type="EMBL" id="MFAE01000005">
    <property type="protein sequence ID" value="OGD67415.1"/>
    <property type="molecule type" value="Genomic_DNA"/>
</dbReference>
<sequence>MSVRMRHTKGQKGNVRSHHAIKAPRLSTCQDCGAFHLRHRICETCGKYKGNMIIDVAAKITKKNEKVKAKAKALGKDSSKEVKKEAEETKVVSAENKTKK</sequence>
<evidence type="ECO:0000256" key="6">
    <source>
        <dbReference type="SAM" id="MobiDB-lite"/>
    </source>
</evidence>
<evidence type="ECO:0000256" key="5">
    <source>
        <dbReference type="HAMAP-Rule" id="MF_00340"/>
    </source>
</evidence>
<dbReference type="PANTHER" id="PTHR35534:SF1">
    <property type="entry name" value="LARGE RIBOSOMAL SUBUNIT PROTEIN BL32"/>
    <property type="match status" value="1"/>
</dbReference>
<comment type="caution">
    <text evidence="7">The sequence shown here is derived from an EMBL/GenBank/DDBJ whole genome shotgun (WGS) entry which is preliminary data.</text>
</comment>
<dbReference type="SUPFAM" id="SSF57829">
    <property type="entry name" value="Zn-binding ribosomal proteins"/>
    <property type="match status" value="1"/>
</dbReference>
<dbReference type="InterPro" id="IPR044957">
    <property type="entry name" value="Ribosomal_bL32_bact"/>
</dbReference>
<accession>A0A1F5EJ58</accession>
<comment type="similarity">
    <text evidence="1 5">Belongs to the bacterial ribosomal protein bL32 family.</text>
</comment>
<feature type="compositionally biased region" description="Low complexity" evidence="6">
    <location>
        <begin position="91"/>
        <end position="100"/>
    </location>
</feature>
<dbReference type="PANTHER" id="PTHR35534">
    <property type="entry name" value="50S RIBOSOMAL PROTEIN L32"/>
    <property type="match status" value="1"/>
</dbReference>
<name>A0A1F5EJ58_9BACT</name>
<dbReference type="InterPro" id="IPR011332">
    <property type="entry name" value="Ribosomal_zn-bd"/>
</dbReference>
<keyword evidence="2 5" id="KW-0689">Ribosomal protein</keyword>
<dbReference type="HAMAP" id="MF_00340">
    <property type="entry name" value="Ribosomal_bL32"/>
    <property type="match status" value="1"/>
</dbReference>
<dbReference type="Proteomes" id="UP000179003">
    <property type="component" value="Unassembled WGS sequence"/>
</dbReference>